<name>A0A4R2RZ29_9FIRM</name>
<dbReference type="AlphaFoldDB" id="A0A4R2RZ29"/>
<dbReference type="OrthoDB" id="2080939at2"/>
<gene>
    <name evidence="1" type="ORF">EDD73_10419</name>
</gene>
<dbReference type="Proteomes" id="UP000294813">
    <property type="component" value="Unassembled WGS sequence"/>
</dbReference>
<proteinExistence type="predicted"/>
<protein>
    <submittedName>
        <fullName evidence="1">Uncharacterized protein</fullName>
    </submittedName>
</protein>
<dbReference type="EMBL" id="SLXT01000004">
    <property type="protein sequence ID" value="TCP68117.1"/>
    <property type="molecule type" value="Genomic_DNA"/>
</dbReference>
<accession>A0A4R2RZ29</accession>
<reference evidence="1 2" key="1">
    <citation type="submission" date="2019-03" db="EMBL/GenBank/DDBJ databases">
        <title>Genomic Encyclopedia of Type Strains, Phase IV (KMG-IV): sequencing the most valuable type-strain genomes for metagenomic binning, comparative biology and taxonomic classification.</title>
        <authorList>
            <person name="Goeker M."/>
        </authorList>
    </citation>
    <scope>NUCLEOTIDE SEQUENCE [LARGE SCALE GENOMIC DNA]</scope>
    <source>
        <strain evidence="1 2">DSM 11170</strain>
    </source>
</reference>
<sequence length="282" mass="31327">MNEFVCLRQWILNFRRLLAMPASEEKSLPPCASSTVQLYPYCLLDKPAVPLPDRLAVADSKTEADASIPEPSVPLLADHAYLDLGSTLPTVEQLCSADEPRCDRLDLALDQLLEVMVQQRWSRLRAGINELLKDYLRSLLGLSAPGTFPGLAHSPAPSYSNTGESTHCPAPDPDELTRRYMDILSLIFEYCQSSRFPYRDSLWGYFSDCLRSVGLTLAEHRQWSALAVLITETAAMGRQAAREGLPTAPLQHLLRRLESACLSGNAPEIAQLAKNLRFTLEV</sequence>
<comment type="caution">
    <text evidence="1">The sequence shown here is derived from an EMBL/GenBank/DDBJ whole genome shotgun (WGS) entry which is preliminary data.</text>
</comment>
<organism evidence="1 2">
    <name type="scientific">Heliophilum fasciatum</name>
    <dbReference type="NCBI Taxonomy" id="35700"/>
    <lineage>
        <taxon>Bacteria</taxon>
        <taxon>Bacillati</taxon>
        <taxon>Bacillota</taxon>
        <taxon>Clostridia</taxon>
        <taxon>Eubacteriales</taxon>
        <taxon>Heliobacteriaceae</taxon>
        <taxon>Heliophilum</taxon>
    </lineage>
</organism>
<evidence type="ECO:0000313" key="2">
    <source>
        <dbReference type="Proteomes" id="UP000294813"/>
    </source>
</evidence>
<keyword evidence="2" id="KW-1185">Reference proteome</keyword>
<dbReference type="RefSeq" id="WP_131918150.1">
    <property type="nucleotide sequence ID" value="NZ_JAOQNU010000004.1"/>
</dbReference>
<evidence type="ECO:0000313" key="1">
    <source>
        <dbReference type="EMBL" id="TCP68117.1"/>
    </source>
</evidence>